<organism evidence="2 3">
    <name type="scientific">Petrolisthes manimaculis</name>
    <dbReference type="NCBI Taxonomy" id="1843537"/>
    <lineage>
        <taxon>Eukaryota</taxon>
        <taxon>Metazoa</taxon>
        <taxon>Ecdysozoa</taxon>
        <taxon>Arthropoda</taxon>
        <taxon>Crustacea</taxon>
        <taxon>Multicrustacea</taxon>
        <taxon>Malacostraca</taxon>
        <taxon>Eumalacostraca</taxon>
        <taxon>Eucarida</taxon>
        <taxon>Decapoda</taxon>
        <taxon>Pleocyemata</taxon>
        <taxon>Anomura</taxon>
        <taxon>Galatheoidea</taxon>
        <taxon>Porcellanidae</taxon>
        <taxon>Petrolisthes</taxon>
    </lineage>
</organism>
<comment type="caution">
    <text evidence="2">The sequence shown here is derived from an EMBL/GenBank/DDBJ whole genome shotgun (WGS) entry which is preliminary data.</text>
</comment>
<feature type="compositionally biased region" description="Polar residues" evidence="1">
    <location>
        <begin position="51"/>
        <end position="63"/>
    </location>
</feature>
<accession>A0AAE1PHA3</accession>
<dbReference type="AlphaFoldDB" id="A0AAE1PHA3"/>
<evidence type="ECO:0000313" key="3">
    <source>
        <dbReference type="Proteomes" id="UP001292094"/>
    </source>
</evidence>
<keyword evidence="3" id="KW-1185">Reference proteome</keyword>
<proteinExistence type="predicted"/>
<evidence type="ECO:0000313" key="2">
    <source>
        <dbReference type="EMBL" id="KAK4308394.1"/>
    </source>
</evidence>
<dbReference type="Proteomes" id="UP001292094">
    <property type="component" value="Unassembled WGS sequence"/>
</dbReference>
<gene>
    <name evidence="2" type="ORF">Pmani_019901</name>
</gene>
<feature type="region of interest" description="Disordered" evidence="1">
    <location>
        <begin position="14"/>
        <end position="80"/>
    </location>
</feature>
<name>A0AAE1PHA3_9EUCA</name>
<evidence type="ECO:0000256" key="1">
    <source>
        <dbReference type="SAM" id="MobiDB-lite"/>
    </source>
</evidence>
<reference evidence="2" key="1">
    <citation type="submission" date="2023-11" db="EMBL/GenBank/DDBJ databases">
        <title>Genome assemblies of two species of porcelain crab, Petrolisthes cinctipes and Petrolisthes manimaculis (Anomura: Porcellanidae).</title>
        <authorList>
            <person name="Angst P."/>
        </authorList>
    </citation>
    <scope>NUCLEOTIDE SEQUENCE</scope>
    <source>
        <strain evidence="2">PB745_02</strain>
        <tissue evidence="2">Gill</tissue>
    </source>
</reference>
<protein>
    <submittedName>
        <fullName evidence="2">Uncharacterized protein</fullName>
    </submittedName>
</protein>
<dbReference type="EMBL" id="JAWZYT010001901">
    <property type="protein sequence ID" value="KAK4308394.1"/>
    <property type="molecule type" value="Genomic_DNA"/>
</dbReference>
<sequence>MIIQWEAPARVEVGYEASGGGGSDPLHGPDNIRSGPPLPATEDNHPLDNDGSLNLKNMSTPGQQEDFPMWIRAQRDEHSG</sequence>